<dbReference type="AlphaFoldDB" id="A0A6G0W9Y9"/>
<name>A0A6G0W9Y9_9STRA</name>
<gene>
    <name evidence="1" type="ORF">Ae201684_017933</name>
</gene>
<dbReference type="VEuPathDB" id="FungiDB:AeMF1_011095"/>
<comment type="caution">
    <text evidence="1">The sequence shown here is derived from an EMBL/GenBank/DDBJ whole genome shotgun (WGS) entry which is preliminary data.</text>
</comment>
<protein>
    <submittedName>
        <fullName evidence="1">Uncharacterized protein</fullName>
    </submittedName>
</protein>
<reference evidence="1 2" key="1">
    <citation type="submission" date="2019-07" db="EMBL/GenBank/DDBJ databases">
        <title>Genomics analysis of Aphanomyces spp. identifies a new class of oomycete effector associated with host adaptation.</title>
        <authorList>
            <person name="Gaulin E."/>
        </authorList>
    </citation>
    <scope>NUCLEOTIDE SEQUENCE [LARGE SCALE GENOMIC DNA]</scope>
    <source>
        <strain evidence="1 2">ATCC 201684</strain>
    </source>
</reference>
<keyword evidence="2" id="KW-1185">Reference proteome</keyword>
<proteinExistence type="predicted"/>
<organism evidence="1 2">
    <name type="scientific">Aphanomyces euteiches</name>
    <dbReference type="NCBI Taxonomy" id="100861"/>
    <lineage>
        <taxon>Eukaryota</taxon>
        <taxon>Sar</taxon>
        <taxon>Stramenopiles</taxon>
        <taxon>Oomycota</taxon>
        <taxon>Saprolegniomycetes</taxon>
        <taxon>Saprolegniales</taxon>
        <taxon>Verrucalvaceae</taxon>
        <taxon>Aphanomyces</taxon>
    </lineage>
</organism>
<dbReference type="EMBL" id="VJMJ01000317">
    <property type="protein sequence ID" value="KAF0723062.1"/>
    <property type="molecule type" value="Genomic_DNA"/>
</dbReference>
<evidence type="ECO:0000313" key="2">
    <source>
        <dbReference type="Proteomes" id="UP000481153"/>
    </source>
</evidence>
<evidence type="ECO:0000313" key="1">
    <source>
        <dbReference type="EMBL" id="KAF0723062.1"/>
    </source>
</evidence>
<accession>A0A6G0W9Y9</accession>
<sequence>MMCFHYESGLNPRLASNNGKFYLIKISRLCRECIVTDFDDHFPYDAEYELPPIAIASSLVRSFTALDTVLKDKQEVPPGDCLLELIFQSSEKAELRLTLEAFSHLTPASQVQTAPINGLSSPVFFSLLAKSISETGGAIWTEQDKSEPACFALSSDGKTISLAKRGLYMVQLNGTMYEDDEGDGVRLLVNGKTISTATPKYIGWLYYVEISRLVTVSKPIDLTVQCCGKAIKDNYTLEVLLLQEFSN</sequence>
<dbReference type="Proteomes" id="UP000481153">
    <property type="component" value="Unassembled WGS sequence"/>
</dbReference>